<dbReference type="AlphaFoldDB" id="A0A5P8P2U4"/>
<organism evidence="1 2">
    <name type="scientific">Sulfurimonas lithotrophica</name>
    <dbReference type="NCBI Taxonomy" id="2590022"/>
    <lineage>
        <taxon>Bacteria</taxon>
        <taxon>Pseudomonadati</taxon>
        <taxon>Campylobacterota</taxon>
        <taxon>Epsilonproteobacteria</taxon>
        <taxon>Campylobacterales</taxon>
        <taxon>Sulfurimonadaceae</taxon>
        <taxon>Sulfurimonas</taxon>
    </lineage>
</organism>
<dbReference type="KEGG" id="sulg:FJR48_10190"/>
<dbReference type="RefSeq" id="WP_152308021.1">
    <property type="nucleotide sequence ID" value="NZ_CP043617.1"/>
</dbReference>
<accession>A0A5P8P2U4</accession>
<name>A0A5P8P2U4_9BACT</name>
<proteinExistence type="predicted"/>
<reference evidence="1 2" key="1">
    <citation type="submission" date="2019-09" db="EMBL/GenBank/DDBJ databases">
        <title>Sulfurimonas gotlandica sp. nov., a chemoautotrophic and psychrotolerant epsilonproteobacterium isolated from a pelagic redoxcline, and an emended description of the genus Sulfurimonas.</title>
        <authorList>
            <person name="Wang S."/>
            <person name="Jiang L."/>
            <person name="Shao S."/>
        </authorList>
    </citation>
    <scope>NUCLEOTIDE SEQUENCE [LARGE SCALE GENOMIC DNA]</scope>
    <source>
        <strain evidence="1 2">GYSZ_1</strain>
    </source>
</reference>
<evidence type="ECO:0000313" key="1">
    <source>
        <dbReference type="EMBL" id="QFR50073.1"/>
    </source>
</evidence>
<keyword evidence="2" id="KW-1185">Reference proteome</keyword>
<sequence length="133" mass="15221">MAIFALQSPAGGFLDEDMQHFNKKFDDWCVQFDNLEDANLIASTLQKRESVEIVEITPLSYPQYFFPTLQGDIHATRQIDDKIICILEPHMSSGYRLAVCDLKTKKVRITPTRYKSVLSVEGAFANFEERSNI</sequence>
<protein>
    <submittedName>
        <fullName evidence="1">Uncharacterized protein</fullName>
    </submittedName>
</protein>
<evidence type="ECO:0000313" key="2">
    <source>
        <dbReference type="Proteomes" id="UP000326944"/>
    </source>
</evidence>
<dbReference type="OrthoDB" id="5343599at2"/>
<dbReference type="Proteomes" id="UP000326944">
    <property type="component" value="Chromosome"/>
</dbReference>
<gene>
    <name evidence="1" type="ORF">FJR48_10190</name>
</gene>
<dbReference type="EMBL" id="CP043617">
    <property type="protein sequence ID" value="QFR50073.1"/>
    <property type="molecule type" value="Genomic_DNA"/>
</dbReference>